<dbReference type="RefSeq" id="WP_207857977.1">
    <property type="nucleotide sequence ID" value="NZ_JAFREP010000005.1"/>
</dbReference>
<dbReference type="AlphaFoldDB" id="A0A8J7Q0S1"/>
<protein>
    <recommendedName>
        <fullName evidence="3">Replication-relaxation</fullName>
    </recommendedName>
</protein>
<proteinExistence type="predicted"/>
<sequence length="307" mass="35973">MIHLTERQLRVLRTLNRYGYLTNAMLYEMLGISTCLREVERCTAKLARLRWKKQPLILPLKFSVDARFGRLSYMYCLTTAGQEVLREEDTGNSIEALSAKYPKFAKRDYFHRQLTVRAHIAFDQMLEQRYRVLSLRRWERYFVKTGNNRQSSGAQLRAQTRLELPGTDRYCIPDVICEVTDTRPDRTKSMWFLWEVALGHDTLRNLKHLGRYRECLQNKSLATAYGHQQGATILLLCKEAGLASTVRQRFAEYFSRPDRFAPFVLVTHADDFFRDPETCWRAPRPLSQSDHYSVLNLKPKPFPLPPS</sequence>
<evidence type="ECO:0000313" key="1">
    <source>
        <dbReference type="EMBL" id="MBO1318292.1"/>
    </source>
</evidence>
<dbReference type="EMBL" id="JAFREP010000005">
    <property type="protein sequence ID" value="MBO1318292.1"/>
    <property type="molecule type" value="Genomic_DNA"/>
</dbReference>
<organism evidence="1 2">
    <name type="scientific">Acanthopleuribacter pedis</name>
    <dbReference type="NCBI Taxonomy" id="442870"/>
    <lineage>
        <taxon>Bacteria</taxon>
        <taxon>Pseudomonadati</taxon>
        <taxon>Acidobacteriota</taxon>
        <taxon>Holophagae</taxon>
        <taxon>Acanthopleuribacterales</taxon>
        <taxon>Acanthopleuribacteraceae</taxon>
        <taxon>Acanthopleuribacter</taxon>
    </lineage>
</organism>
<gene>
    <name evidence="1" type="ORF">J3U88_07490</name>
</gene>
<evidence type="ECO:0000313" key="2">
    <source>
        <dbReference type="Proteomes" id="UP000664417"/>
    </source>
</evidence>
<name>A0A8J7Q0S1_9BACT</name>
<accession>A0A8J7Q0S1</accession>
<keyword evidence="2" id="KW-1185">Reference proteome</keyword>
<comment type="caution">
    <text evidence="1">The sequence shown here is derived from an EMBL/GenBank/DDBJ whole genome shotgun (WGS) entry which is preliminary data.</text>
</comment>
<dbReference type="Proteomes" id="UP000664417">
    <property type="component" value="Unassembled WGS sequence"/>
</dbReference>
<reference evidence="1" key="1">
    <citation type="submission" date="2021-03" db="EMBL/GenBank/DDBJ databases">
        <authorList>
            <person name="Wang G."/>
        </authorList>
    </citation>
    <scope>NUCLEOTIDE SEQUENCE</scope>
    <source>
        <strain evidence="1">KCTC 12899</strain>
    </source>
</reference>
<evidence type="ECO:0008006" key="3">
    <source>
        <dbReference type="Google" id="ProtNLM"/>
    </source>
</evidence>